<proteinExistence type="predicted"/>
<protein>
    <submittedName>
        <fullName evidence="1">Uncharacterized protein</fullName>
    </submittedName>
</protein>
<gene>
    <name evidence="1" type="ORF">M752DRAFT_288204</name>
</gene>
<dbReference type="EMBL" id="KZ851844">
    <property type="protein sequence ID" value="RDK47726.1"/>
    <property type="molecule type" value="Genomic_DNA"/>
</dbReference>
<name>A0A370PZW7_ASPPH</name>
<reference evidence="1 2" key="1">
    <citation type="submission" date="2018-07" db="EMBL/GenBank/DDBJ databases">
        <title>Section-level genome sequencing of Aspergillus section Nigri to investigate inter- and intra-species variation.</title>
        <authorList>
            <consortium name="DOE Joint Genome Institute"/>
            <person name="Vesth T.C."/>
            <person name="Nybo J.L."/>
            <person name="Theobald S."/>
            <person name="Frisvad J.C."/>
            <person name="Larsen T.O."/>
            <person name="Nielsen K.F."/>
            <person name="Hoof J.B."/>
            <person name="Brandl J."/>
            <person name="Salamov A."/>
            <person name="Riley R."/>
            <person name="Gladden J.M."/>
            <person name="Phatale P."/>
            <person name="Nielsen M.T."/>
            <person name="Lyhne E.K."/>
            <person name="Kogle M.E."/>
            <person name="Strasser K."/>
            <person name="McDonnell E."/>
            <person name="Barry K."/>
            <person name="Clum A."/>
            <person name="Chen C."/>
            <person name="Nolan M."/>
            <person name="Sandor L."/>
            <person name="Kuo A."/>
            <person name="Lipzen A."/>
            <person name="Hainaut M."/>
            <person name="Drula E."/>
            <person name="Tsang A."/>
            <person name="Magnuson J.K."/>
            <person name="Henrissat B."/>
            <person name="Wiebenga A."/>
            <person name="Simmons B.A."/>
            <person name="Makela M.R."/>
            <person name="De vries R.P."/>
            <person name="Grigoriev I.V."/>
            <person name="Mortensen U.H."/>
            <person name="Baker S.E."/>
            <person name="Andersen M.R."/>
        </authorList>
    </citation>
    <scope>NUCLEOTIDE SEQUENCE [LARGE SCALE GENOMIC DNA]</scope>
    <source>
        <strain evidence="1 2">ATCC 13157</strain>
    </source>
</reference>
<accession>A0A370PZW7</accession>
<dbReference type="AlphaFoldDB" id="A0A370PZW7"/>
<evidence type="ECO:0000313" key="2">
    <source>
        <dbReference type="Proteomes" id="UP000254937"/>
    </source>
</evidence>
<organism evidence="1 2">
    <name type="scientific">Aspergillus phoenicis ATCC 13157</name>
    <dbReference type="NCBI Taxonomy" id="1353007"/>
    <lineage>
        <taxon>Eukaryota</taxon>
        <taxon>Fungi</taxon>
        <taxon>Dikarya</taxon>
        <taxon>Ascomycota</taxon>
        <taxon>Pezizomycotina</taxon>
        <taxon>Eurotiomycetes</taxon>
        <taxon>Eurotiomycetidae</taxon>
        <taxon>Eurotiales</taxon>
        <taxon>Aspergillaceae</taxon>
        <taxon>Aspergillus</taxon>
    </lineage>
</organism>
<keyword evidence="2" id="KW-1185">Reference proteome</keyword>
<dbReference type="Proteomes" id="UP000254937">
    <property type="component" value="Unassembled WGS sequence"/>
</dbReference>
<sequence length="199" mass="21857">MKQAMWAVQFQIASCSTGHRTDPACTETASCDLSRISSALYTLVAAVDTLEPACIDLYTLYELLTVLQQTLTNYTGITSSYNDKLTDYVKLIKEIIPDQLAALMSNNAYFQCTNSVPEERMINETLMAVLLVVRFVGEREAVANVFAGLSRIIMVIAARALPLSAIVEHPKLALLAILETLLLGGHRSSLRSRGKTLDE</sequence>
<evidence type="ECO:0000313" key="1">
    <source>
        <dbReference type="EMBL" id="RDK47726.1"/>
    </source>
</evidence>